<dbReference type="EMBL" id="VWNE01000049">
    <property type="protein sequence ID" value="KAA8475874.1"/>
    <property type="molecule type" value="Genomic_DNA"/>
</dbReference>
<evidence type="ECO:0000313" key="2">
    <source>
        <dbReference type="EMBL" id="KAA8475874.1"/>
    </source>
</evidence>
<keyword evidence="1" id="KW-0732">Signal</keyword>
<reference evidence="2 3" key="1">
    <citation type="submission" date="2019-09" db="EMBL/GenBank/DDBJ databases">
        <title>Pararcticibacter amylolyticus gen. nov., sp. nov., isolated from a rottenly hemp rope, and reclassification of Pedobacter tournemirensis as Pararcticibacter tournemirensis comb. nov.</title>
        <authorList>
            <person name="Cai Y."/>
        </authorList>
    </citation>
    <scope>NUCLEOTIDE SEQUENCE [LARGE SCALE GENOMIC DNA]</scope>
    <source>
        <strain evidence="2 3">TF5-37.2-LB10</strain>
    </source>
</reference>
<evidence type="ECO:0000313" key="3">
    <source>
        <dbReference type="Proteomes" id="UP000322918"/>
    </source>
</evidence>
<comment type="caution">
    <text evidence="2">The sequence shown here is derived from an EMBL/GenBank/DDBJ whole genome shotgun (WGS) entry which is preliminary data.</text>
</comment>
<dbReference type="Proteomes" id="UP000322918">
    <property type="component" value="Unassembled WGS sequence"/>
</dbReference>
<accession>A0A5M9GSS9</accession>
<name>A0A5M9GSS9_9SPHI</name>
<feature type="signal peptide" evidence="1">
    <location>
        <begin position="1"/>
        <end position="22"/>
    </location>
</feature>
<gene>
    <name evidence="2" type="ORF">F1649_21070</name>
</gene>
<evidence type="ECO:0000256" key="1">
    <source>
        <dbReference type="SAM" id="SignalP"/>
    </source>
</evidence>
<organism evidence="2 3">
    <name type="scientific">Arcticibacter tournemirensis</name>
    <dbReference type="NCBI Taxonomy" id="699437"/>
    <lineage>
        <taxon>Bacteria</taxon>
        <taxon>Pseudomonadati</taxon>
        <taxon>Bacteroidota</taxon>
        <taxon>Sphingobacteriia</taxon>
        <taxon>Sphingobacteriales</taxon>
        <taxon>Sphingobacteriaceae</taxon>
        <taxon>Arcticibacter</taxon>
    </lineage>
</organism>
<dbReference type="Pfam" id="PF12099">
    <property type="entry name" value="DUF3575"/>
    <property type="match status" value="1"/>
</dbReference>
<protein>
    <submittedName>
        <fullName evidence="2">DUF3575 domain-containing protein</fullName>
    </submittedName>
</protein>
<keyword evidence="3" id="KW-1185">Reference proteome</keyword>
<proteinExistence type="predicted"/>
<sequence>MKQIFTTLFLSALLFTARTGYAQFDTVLRSDDQGKNLLKINVPAIAVNNFSIQYERAVGKKISAGLSFRFMPKSGLPLKSQLENLIDDDDTWDQIQDMKTSNFAFTPEVRFYFGKSIFRGFYVAPFAKIAHYTADLPDFEYDVDMSSNGMGTITETIPLSARLNTVTGGVLLGAQWKLSKVLYLDWWIFGPQYGWSKGHLTGTKDLNEYEQQALKEELEDLDIPLVDTKTEVDSKGARLDMDGPWAGLRAGINLGVRF</sequence>
<dbReference type="RefSeq" id="WP_141816330.1">
    <property type="nucleotide sequence ID" value="NZ_VFPL01000001.1"/>
</dbReference>
<feature type="chain" id="PRO_5024415810" evidence="1">
    <location>
        <begin position="23"/>
        <end position="258"/>
    </location>
</feature>
<dbReference type="OrthoDB" id="1118958at2"/>
<dbReference type="InterPro" id="IPR021958">
    <property type="entry name" value="DUF3575"/>
</dbReference>
<dbReference type="AlphaFoldDB" id="A0A5M9GSS9"/>